<dbReference type="AlphaFoldDB" id="D2VXP3"/>
<feature type="region of interest" description="Disordered" evidence="1">
    <location>
        <begin position="23"/>
        <end position="56"/>
    </location>
</feature>
<dbReference type="EMBL" id="GG738908">
    <property type="protein sequence ID" value="EFC38373.1"/>
    <property type="molecule type" value="Genomic_DNA"/>
</dbReference>
<reference evidence="2 3" key="1">
    <citation type="journal article" date="2010" name="Cell">
        <title>The genome of Naegleria gruberi illuminates early eukaryotic versatility.</title>
        <authorList>
            <person name="Fritz-Laylin L.K."/>
            <person name="Prochnik S.E."/>
            <person name="Ginger M.L."/>
            <person name="Dacks J.B."/>
            <person name="Carpenter M.L."/>
            <person name="Field M.C."/>
            <person name="Kuo A."/>
            <person name="Paredez A."/>
            <person name="Chapman J."/>
            <person name="Pham J."/>
            <person name="Shu S."/>
            <person name="Neupane R."/>
            <person name="Cipriano M."/>
            <person name="Mancuso J."/>
            <person name="Tu H."/>
            <person name="Salamov A."/>
            <person name="Lindquist E."/>
            <person name="Shapiro H."/>
            <person name="Lucas S."/>
            <person name="Grigoriev I.V."/>
            <person name="Cande W.Z."/>
            <person name="Fulton C."/>
            <person name="Rokhsar D.S."/>
            <person name="Dawson S.C."/>
        </authorList>
    </citation>
    <scope>NUCLEOTIDE SEQUENCE [LARGE SCALE GENOMIC DNA]</scope>
    <source>
        <strain evidence="2 3">NEG-M</strain>
    </source>
</reference>
<evidence type="ECO:0000313" key="3">
    <source>
        <dbReference type="Proteomes" id="UP000006671"/>
    </source>
</evidence>
<dbReference type="InParanoid" id="D2VXP3"/>
<organism evidence="3">
    <name type="scientific">Naegleria gruberi</name>
    <name type="common">Amoeba</name>
    <dbReference type="NCBI Taxonomy" id="5762"/>
    <lineage>
        <taxon>Eukaryota</taxon>
        <taxon>Discoba</taxon>
        <taxon>Heterolobosea</taxon>
        <taxon>Tetramitia</taxon>
        <taxon>Eutetramitia</taxon>
        <taxon>Vahlkampfiidae</taxon>
        <taxon>Naegleria</taxon>
    </lineage>
</organism>
<feature type="region of interest" description="Disordered" evidence="1">
    <location>
        <begin position="159"/>
        <end position="185"/>
    </location>
</feature>
<feature type="region of interest" description="Disordered" evidence="1">
    <location>
        <begin position="70"/>
        <end position="92"/>
    </location>
</feature>
<dbReference type="OrthoDB" id="10258490at2759"/>
<feature type="compositionally biased region" description="Polar residues" evidence="1">
    <location>
        <begin position="70"/>
        <end position="81"/>
    </location>
</feature>
<dbReference type="GeneID" id="8858205"/>
<name>D2VXP3_NAEGR</name>
<evidence type="ECO:0000313" key="2">
    <source>
        <dbReference type="EMBL" id="EFC38373.1"/>
    </source>
</evidence>
<gene>
    <name evidence="2" type="ORF">NAEGRDRAFT_53070</name>
</gene>
<sequence>MPNSIVSSSSNYNRSHITDLSISIISDKNKPRPQSASSSRRGSITNNNNNNNSKHLMEDDLNSLRSFQKLSTGQNNGSRPSSAHPKFKQKEVEKENNIHINTSAYKLDHDDNVSEPVSWGGDAVSIRSYNNSPSLNNSKNSQRPQSSFVYSIAKRAPIIPRPGSAPLTKKGKLDSSHRSKTPSELYDESFYEMQRRDESNAAITNPWHQTLDEHHERPLITTVLHEYRDDISTSRCSSRMSDKKDFIEINKHALSEKVRNAAKRNSITARPHSYVLDNSFEGSASDFSTSAHLEGEERRRTHTSLMQKYSTRQSVPRTVNSRTIFNPSTLAYDNSSSLKNRPKSALSKVMYKQTTRHQDVVSIVSDTLRPRSAMSTYSVKESFKRPTSEEPFKRSSSFLNVQGFSINQAKVVHEGHYEMPRTTKRGAPRPEPQPHTIALCVHNSRFSIENQ</sequence>
<dbReference type="VEuPathDB" id="AmoebaDB:NAEGRDRAFT_53070"/>
<dbReference type="RefSeq" id="XP_002671117.1">
    <property type="nucleotide sequence ID" value="XM_002671071.1"/>
</dbReference>
<accession>D2VXP3</accession>
<evidence type="ECO:0000256" key="1">
    <source>
        <dbReference type="SAM" id="MobiDB-lite"/>
    </source>
</evidence>
<dbReference type="Proteomes" id="UP000006671">
    <property type="component" value="Unassembled WGS sequence"/>
</dbReference>
<proteinExistence type="predicted"/>
<keyword evidence="3" id="KW-1185">Reference proteome</keyword>
<dbReference type="KEGG" id="ngr:NAEGRDRAFT_53070"/>
<protein>
    <submittedName>
        <fullName evidence="2">Predicted protein</fullName>
    </submittedName>
</protein>
<dbReference type="OMA" id="VHEGHYE"/>
<feature type="compositionally biased region" description="Polar residues" evidence="1">
    <location>
        <begin position="23"/>
        <end position="45"/>
    </location>
</feature>